<evidence type="ECO:0000256" key="2">
    <source>
        <dbReference type="ARBA" id="ARBA00022649"/>
    </source>
</evidence>
<dbReference type="Gene3D" id="3.30.920.30">
    <property type="entry name" value="Hypothetical protein"/>
    <property type="match status" value="1"/>
</dbReference>
<comment type="similarity">
    <text evidence="1">Belongs to the HicA mRNA interferase family.</text>
</comment>
<dbReference type="RefSeq" id="WP_264450206.1">
    <property type="nucleotide sequence ID" value="NZ_CP101191.1"/>
</dbReference>
<dbReference type="InterPro" id="IPR038570">
    <property type="entry name" value="HicA_sf"/>
</dbReference>
<evidence type="ECO:0000313" key="9">
    <source>
        <dbReference type="Proteomes" id="UP001163293"/>
    </source>
</evidence>
<reference evidence="8" key="1">
    <citation type="submission" date="2022-07" db="EMBL/GenBank/DDBJ databases">
        <authorList>
            <person name="Wu T."/>
        </authorList>
    </citation>
    <scope>NUCLEOTIDE SEQUENCE</scope>
    <source>
        <strain evidence="8">SD-1</strain>
        <plasmid evidence="8">unnamed6</plasmid>
    </source>
</reference>
<evidence type="ECO:0000256" key="4">
    <source>
        <dbReference type="ARBA" id="ARBA00022759"/>
    </source>
</evidence>
<dbReference type="Pfam" id="PF07927">
    <property type="entry name" value="HicA_toxin"/>
    <property type="match status" value="1"/>
</dbReference>
<dbReference type="EMBL" id="CP101191">
    <property type="protein sequence ID" value="UYW00207.1"/>
    <property type="molecule type" value="Genomic_DNA"/>
</dbReference>
<geneLocation type="plasmid" evidence="8 9">
    <name>unnamed6</name>
</geneLocation>
<keyword evidence="9" id="KW-1185">Reference proteome</keyword>
<organism evidence="8 9">
    <name type="scientific">Paenarthrobacter ureafaciens</name>
    <dbReference type="NCBI Taxonomy" id="37931"/>
    <lineage>
        <taxon>Bacteria</taxon>
        <taxon>Bacillati</taxon>
        <taxon>Actinomycetota</taxon>
        <taxon>Actinomycetes</taxon>
        <taxon>Micrococcales</taxon>
        <taxon>Micrococcaceae</taxon>
        <taxon>Paenarthrobacter</taxon>
    </lineage>
</organism>
<name>A0AAX3EQ03_PAEUR</name>
<evidence type="ECO:0000256" key="1">
    <source>
        <dbReference type="ARBA" id="ARBA00006620"/>
    </source>
</evidence>
<sequence length="67" mass="7343">MKEIKRKEAEAELTKAGWSIIRQTGKHDVWASPDGAATVAVPRHKTISPGVVRQIAKGLPTTPRGWQ</sequence>
<keyword evidence="3" id="KW-0540">Nuclease</keyword>
<dbReference type="GO" id="GO:0016787">
    <property type="term" value="F:hydrolase activity"/>
    <property type="evidence" value="ECO:0007669"/>
    <property type="project" value="UniProtKB-KW"/>
</dbReference>
<evidence type="ECO:0000256" key="5">
    <source>
        <dbReference type="ARBA" id="ARBA00022801"/>
    </source>
</evidence>
<dbReference type="GO" id="GO:0004519">
    <property type="term" value="F:endonuclease activity"/>
    <property type="evidence" value="ECO:0007669"/>
    <property type="project" value="UniProtKB-KW"/>
</dbReference>
<dbReference type="SUPFAM" id="SSF54786">
    <property type="entry name" value="YcfA/nrd intein domain"/>
    <property type="match status" value="1"/>
</dbReference>
<evidence type="ECO:0000256" key="6">
    <source>
        <dbReference type="ARBA" id="ARBA00022884"/>
    </source>
</evidence>
<proteinExistence type="inferred from homology"/>
<gene>
    <name evidence="8" type="ORF">NL394_23915</name>
</gene>
<keyword evidence="5" id="KW-0378">Hydrolase</keyword>
<accession>A0AAX3EQ03</accession>
<dbReference type="AlphaFoldDB" id="A0AAX3EQ03"/>
<keyword evidence="7" id="KW-0346">Stress response</keyword>
<keyword evidence="2" id="KW-1277">Toxin-antitoxin system</keyword>
<keyword evidence="6" id="KW-0694">RNA-binding</keyword>
<keyword evidence="8" id="KW-0614">Plasmid</keyword>
<keyword evidence="4" id="KW-0255">Endonuclease</keyword>
<dbReference type="GO" id="GO:0003729">
    <property type="term" value="F:mRNA binding"/>
    <property type="evidence" value="ECO:0007669"/>
    <property type="project" value="InterPro"/>
</dbReference>
<dbReference type="Proteomes" id="UP001163293">
    <property type="component" value="Plasmid unnamed6"/>
</dbReference>
<evidence type="ECO:0000313" key="8">
    <source>
        <dbReference type="EMBL" id="UYW00207.1"/>
    </source>
</evidence>
<protein>
    <submittedName>
        <fullName evidence="8">Type II toxin-antitoxin system HicA family toxin</fullName>
    </submittedName>
</protein>
<evidence type="ECO:0000256" key="3">
    <source>
        <dbReference type="ARBA" id="ARBA00022722"/>
    </source>
</evidence>
<dbReference type="InterPro" id="IPR012933">
    <property type="entry name" value="HicA_mRNA_interferase"/>
</dbReference>
<evidence type="ECO:0000256" key="7">
    <source>
        <dbReference type="ARBA" id="ARBA00023016"/>
    </source>
</evidence>